<dbReference type="RefSeq" id="WP_348263448.1">
    <property type="nucleotide sequence ID" value="NZ_CP121196.1"/>
</dbReference>
<dbReference type="Pfam" id="PF12704">
    <property type="entry name" value="MacB_PCD"/>
    <property type="match status" value="2"/>
</dbReference>
<evidence type="ECO:0000256" key="6">
    <source>
        <dbReference type="ARBA" id="ARBA00038076"/>
    </source>
</evidence>
<comment type="similarity">
    <text evidence="6">Belongs to the ABC-4 integral membrane protein family.</text>
</comment>
<evidence type="ECO:0000256" key="3">
    <source>
        <dbReference type="ARBA" id="ARBA00022692"/>
    </source>
</evidence>
<dbReference type="InterPro" id="IPR047928">
    <property type="entry name" value="Perm_prefix_1"/>
</dbReference>
<gene>
    <name evidence="10" type="ORF">P8935_02575</name>
</gene>
<dbReference type="PANTHER" id="PTHR30572">
    <property type="entry name" value="MEMBRANE COMPONENT OF TRANSPORTER-RELATED"/>
    <property type="match status" value="1"/>
</dbReference>
<feature type="transmembrane region" description="Helical" evidence="7">
    <location>
        <begin position="762"/>
        <end position="787"/>
    </location>
</feature>
<comment type="subcellular location">
    <subcellularLocation>
        <location evidence="1">Cell membrane</location>
        <topology evidence="1">Multi-pass membrane protein</topology>
    </subcellularLocation>
</comment>
<organism evidence="10">
    <name type="scientific">Telmatobacter sp. DSM 110680</name>
    <dbReference type="NCBI Taxonomy" id="3036704"/>
    <lineage>
        <taxon>Bacteria</taxon>
        <taxon>Pseudomonadati</taxon>
        <taxon>Acidobacteriota</taxon>
        <taxon>Terriglobia</taxon>
        <taxon>Terriglobales</taxon>
        <taxon>Acidobacteriaceae</taxon>
        <taxon>Telmatobacter</taxon>
    </lineage>
</organism>
<feature type="transmembrane region" description="Helical" evidence="7">
    <location>
        <begin position="413"/>
        <end position="434"/>
    </location>
</feature>
<keyword evidence="4 7" id="KW-1133">Transmembrane helix</keyword>
<feature type="transmembrane region" description="Helical" evidence="7">
    <location>
        <begin position="454"/>
        <end position="476"/>
    </location>
</feature>
<dbReference type="AlphaFoldDB" id="A0AAU7DLP0"/>
<feature type="transmembrane region" description="Helical" evidence="7">
    <location>
        <begin position="807"/>
        <end position="831"/>
    </location>
</feature>
<feature type="domain" description="MacB-like periplasmic core" evidence="9">
    <location>
        <begin position="98"/>
        <end position="323"/>
    </location>
</feature>
<evidence type="ECO:0000259" key="9">
    <source>
        <dbReference type="Pfam" id="PF12704"/>
    </source>
</evidence>
<feature type="transmembrane region" description="Helical" evidence="7">
    <location>
        <begin position="505"/>
        <end position="524"/>
    </location>
</feature>
<evidence type="ECO:0000259" key="8">
    <source>
        <dbReference type="Pfam" id="PF02687"/>
    </source>
</evidence>
<proteinExistence type="inferred from homology"/>
<sequence length="886" mass="97035">MRWLHQLQMRFLMLFGRAGAGSHLEDELSFHLERQIQENVAAGMTREEARYSALRTFGNPALLREQTRSTWSWSSLESILRDVRIGCRTLYRAPGFALIAVFVMALGLGANVALFTIVRGVLLKPLPYVDPNHLIMLYESEHGPSARAQYAPVDPRSFFDWQKSATGVEQMAMVSPFQSYNVSAEGGKLPERIDAGWCSWNFFSILGVQPAIGRNFAASDDQPGAAASVLLTNTFWKRRYAGDPSIVGKTVWLDAHPYTVLGVLPSWFVYSGSFGGKNIQVWTPFNHEAPPSLLATYEDHEALVAARIKPGSTLQSVVAQINTIQQQIKKEHAGPAVHPFASGRLMLDDAVQDYKTPLYVLLAATVCVLFIASMNVAGLLVARTAARGKEIAIRTALGGGRLRLVREQLTESVLICVTAGAIGIAFAWTALQFIAHFQPDMNRIESVRIDGVVLLFTFVAIAVCALFSGALSAFSLESRQLLSALQESSRSTKGSKRRATLRRSLLVIEVSLTVVLLAGAGLLLKSYQRMRGTDLGIPIKNTLTMHLSLPEARYKEPAKQAAFFEQLITQVRALPGVGSAGLVSTAPGQGWGGDSLADIVERPLRPENFLDMHMRAADPGYFAAAEIPLMRGRIFTSDERFARGKVAVISHQAALQLFPKEDPIGKHLRFDFSHQELEIIGVVADTRWDIHEDPKPTIYQPLFGSDFAGATIFVRSAHNVESLAMPIESIIGHLDRDLPVSNVKTLRETIDKSTIDSQFDSLLVLAFAVIALILAAAGLYGVLSYLVTQRTSELGIRMALGAKRSQLLRAVLFDGLRPALLGLVVGFGASAFAVRLIKSMLYQTEALDPTVFTAVLALLLTVAILACLFPAWRASRLDPMQALRTE</sequence>
<name>A0AAU7DLP0_9BACT</name>
<feature type="transmembrane region" description="Helical" evidence="7">
    <location>
        <begin position="851"/>
        <end position="872"/>
    </location>
</feature>
<dbReference type="InterPro" id="IPR017800">
    <property type="entry name" value="ADOP"/>
</dbReference>
<dbReference type="NCBIfam" id="NF038403">
    <property type="entry name" value="perm_prefix_1"/>
    <property type="match status" value="1"/>
</dbReference>
<accession>A0AAU7DLP0</accession>
<evidence type="ECO:0000256" key="7">
    <source>
        <dbReference type="SAM" id="Phobius"/>
    </source>
</evidence>
<feature type="transmembrane region" description="Helical" evidence="7">
    <location>
        <begin position="358"/>
        <end position="382"/>
    </location>
</feature>
<evidence type="ECO:0000256" key="1">
    <source>
        <dbReference type="ARBA" id="ARBA00004651"/>
    </source>
</evidence>
<dbReference type="InterPro" id="IPR003838">
    <property type="entry name" value="ABC3_permease_C"/>
</dbReference>
<reference evidence="10" key="1">
    <citation type="submission" date="2023-03" db="EMBL/GenBank/DDBJ databases">
        <title>Edaphobacter sp.</title>
        <authorList>
            <person name="Huber K.J."/>
            <person name="Papendorf J."/>
            <person name="Pilke C."/>
            <person name="Bunk B."/>
            <person name="Sproeer C."/>
            <person name="Pester M."/>
        </authorList>
    </citation>
    <scope>NUCLEOTIDE SEQUENCE</scope>
    <source>
        <strain evidence="10">DSM 110680</strain>
    </source>
</reference>
<feature type="domain" description="ABC3 transporter permease C-terminal" evidence="8">
    <location>
        <begin position="364"/>
        <end position="474"/>
    </location>
</feature>
<evidence type="ECO:0000256" key="4">
    <source>
        <dbReference type="ARBA" id="ARBA00022989"/>
    </source>
</evidence>
<dbReference type="GO" id="GO:0005886">
    <property type="term" value="C:plasma membrane"/>
    <property type="evidence" value="ECO:0007669"/>
    <property type="project" value="UniProtKB-SubCell"/>
</dbReference>
<keyword evidence="2" id="KW-1003">Cell membrane</keyword>
<evidence type="ECO:0000256" key="2">
    <source>
        <dbReference type="ARBA" id="ARBA00022475"/>
    </source>
</evidence>
<dbReference type="GO" id="GO:0022857">
    <property type="term" value="F:transmembrane transporter activity"/>
    <property type="evidence" value="ECO:0007669"/>
    <property type="project" value="TreeGrafter"/>
</dbReference>
<feature type="transmembrane region" description="Helical" evidence="7">
    <location>
        <begin position="96"/>
        <end position="118"/>
    </location>
</feature>
<feature type="domain" description="MacB-like periplasmic core" evidence="9">
    <location>
        <begin position="563"/>
        <end position="702"/>
    </location>
</feature>
<keyword evidence="3 7" id="KW-0812">Transmembrane</keyword>
<dbReference type="NCBIfam" id="TIGR03434">
    <property type="entry name" value="ADOP"/>
    <property type="match status" value="1"/>
</dbReference>
<protein>
    <submittedName>
        <fullName evidence="10">ABC transporter permease</fullName>
    </submittedName>
</protein>
<dbReference type="Pfam" id="PF02687">
    <property type="entry name" value="FtsX"/>
    <property type="match status" value="2"/>
</dbReference>
<feature type="domain" description="ABC3 transporter permease C-terminal" evidence="8">
    <location>
        <begin position="766"/>
        <end position="879"/>
    </location>
</feature>
<dbReference type="EMBL" id="CP121196">
    <property type="protein sequence ID" value="XBH18225.1"/>
    <property type="molecule type" value="Genomic_DNA"/>
</dbReference>
<evidence type="ECO:0000313" key="10">
    <source>
        <dbReference type="EMBL" id="XBH18225.1"/>
    </source>
</evidence>
<dbReference type="InterPro" id="IPR025857">
    <property type="entry name" value="MacB_PCD"/>
</dbReference>
<keyword evidence="5 7" id="KW-0472">Membrane</keyword>
<dbReference type="InterPro" id="IPR050250">
    <property type="entry name" value="Macrolide_Exporter_MacB"/>
</dbReference>
<evidence type="ECO:0000256" key="5">
    <source>
        <dbReference type="ARBA" id="ARBA00023136"/>
    </source>
</evidence>
<dbReference type="PANTHER" id="PTHR30572:SF4">
    <property type="entry name" value="ABC TRANSPORTER PERMEASE YTRF"/>
    <property type="match status" value="1"/>
</dbReference>